<dbReference type="Pfam" id="PF01370">
    <property type="entry name" value="Epimerase"/>
    <property type="match status" value="1"/>
</dbReference>
<dbReference type="InterPro" id="IPR001509">
    <property type="entry name" value="Epimerase_deHydtase"/>
</dbReference>
<dbReference type="Proteomes" id="UP000254720">
    <property type="component" value="Unassembled WGS sequence"/>
</dbReference>
<feature type="domain" description="NAD-dependent epimerase/dehydratase" evidence="3">
    <location>
        <begin position="5"/>
        <end position="228"/>
    </location>
</feature>
<evidence type="ECO:0000256" key="2">
    <source>
        <dbReference type="ARBA" id="ARBA00007637"/>
    </source>
</evidence>
<name>A0A370GZR4_9COXI</name>
<accession>A0A370GZR4</accession>
<organism evidence="4 5">
    <name type="scientific">Aquicella lusitana</name>
    <dbReference type="NCBI Taxonomy" id="254246"/>
    <lineage>
        <taxon>Bacteria</taxon>
        <taxon>Pseudomonadati</taxon>
        <taxon>Pseudomonadota</taxon>
        <taxon>Gammaproteobacteria</taxon>
        <taxon>Legionellales</taxon>
        <taxon>Coxiellaceae</taxon>
        <taxon>Aquicella</taxon>
    </lineage>
</organism>
<comment type="caution">
    <text evidence="4">The sequence shown here is derived from an EMBL/GenBank/DDBJ whole genome shotgun (WGS) entry which is preliminary data.</text>
</comment>
<comment type="similarity">
    <text evidence="2">Belongs to the NAD(P)-dependent epimerase/dehydratase family.</text>
</comment>
<keyword evidence="5" id="KW-1185">Reference proteome</keyword>
<evidence type="ECO:0000313" key="5">
    <source>
        <dbReference type="Proteomes" id="UP000254720"/>
    </source>
</evidence>
<dbReference type="RefSeq" id="WP_114833630.1">
    <property type="nucleotide sequence ID" value="NZ_LR699114.1"/>
</dbReference>
<evidence type="ECO:0000256" key="1">
    <source>
        <dbReference type="ARBA" id="ARBA00005125"/>
    </source>
</evidence>
<evidence type="ECO:0000259" key="3">
    <source>
        <dbReference type="Pfam" id="PF01370"/>
    </source>
</evidence>
<protein>
    <submittedName>
        <fullName evidence="4">Nucleoside-diphosphate-sugar epimerase</fullName>
    </submittedName>
</protein>
<comment type="pathway">
    <text evidence="1">Bacterial outer membrane biogenesis; LPS O-antigen biosynthesis.</text>
</comment>
<reference evidence="4 5" key="1">
    <citation type="submission" date="2018-07" db="EMBL/GenBank/DDBJ databases">
        <title>Genomic Encyclopedia of Type Strains, Phase IV (KMG-IV): sequencing the most valuable type-strain genomes for metagenomic binning, comparative biology and taxonomic classification.</title>
        <authorList>
            <person name="Goeker M."/>
        </authorList>
    </citation>
    <scope>NUCLEOTIDE SEQUENCE [LARGE SCALE GENOMIC DNA]</scope>
    <source>
        <strain evidence="4 5">DSM 16500</strain>
    </source>
</reference>
<proteinExistence type="inferred from homology"/>
<dbReference type="OrthoDB" id="9795415at2"/>
<gene>
    <name evidence="4" type="ORF">C8D86_103119</name>
</gene>
<dbReference type="SUPFAM" id="SSF51735">
    <property type="entry name" value="NAD(P)-binding Rossmann-fold domains"/>
    <property type="match status" value="1"/>
</dbReference>
<sequence>MLKRVLVTGGFGFIGQHTLAPLIERGYDVHVTTLQSHASSQEKITVHSIDLLDCNKHLALMKQIRPTHLLHTAWYTENGKFWDAVENVYWLKASISLAEAFYTEGGQRILGLGTCAEYDWNEGVCVEGKTAENPSSLYGKVKKSAYECLNALAQSKSRNLAWARIFFPYGPGEAKNRLIPYVIANLLQGNHANCTHGNQIRDFLHVSDMGHALAAVLDSEVTGAINIGSGSPVKIREIVTRIAQKLDGETLVKFGSIPEPPHSPAKILANIDKLKNEVGWTPTLPLDEGLSSTISWWRNLEMMNLIRGE</sequence>
<dbReference type="AlphaFoldDB" id="A0A370GZR4"/>
<dbReference type="Gene3D" id="3.40.50.720">
    <property type="entry name" value="NAD(P)-binding Rossmann-like Domain"/>
    <property type="match status" value="1"/>
</dbReference>
<dbReference type="PANTHER" id="PTHR43000">
    <property type="entry name" value="DTDP-D-GLUCOSE 4,6-DEHYDRATASE-RELATED"/>
    <property type="match status" value="1"/>
</dbReference>
<dbReference type="InterPro" id="IPR036291">
    <property type="entry name" value="NAD(P)-bd_dom_sf"/>
</dbReference>
<dbReference type="EMBL" id="QQAX01000003">
    <property type="protein sequence ID" value="RDI48154.1"/>
    <property type="molecule type" value="Genomic_DNA"/>
</dbReference>
<evidence type="ECO:0000313" key="4">
    <source>
        <dbReference type="EMBL" id="RDI48154.1"/>
    </source>
</evidence>